<accession>A0ABN1IM43</accession>
<organism evidence="2 3">
    <name type="scientific">Clostridium malenominatum</name>
    <dbReference type="NCBI Taxonomy" id="1539"/>
    <lineage>
        <taxon>Bacteria</taxon>
        <taxon>Bacillati</taxon>
        <taxon>Bacillota</taxon>
        <taxon>Clostridia</taxon>
        <taxon>Eubacteriales</taxon>
        <taxon>Clostridiaceae</taxon>
        <taxon>Clostridium</taxon>
    </lineage>
</organism>
<keyword evidence="1" id="KW-0472">Membrane</keyword>
<name>A0ABN1IM43_9CLOT</name>
<evidence type="ECO:0000313" key="3">
    <source>
        <dbReference type="Proteomes" id="UP001500339"/>
    </source>
</evidence>
<evidence type="ECO:0000313" key="2">
    <source>
        <dbReference type="EMBL" id="GAA0717119.1"/>
    </source>
</evidence>
<dbReference type="RefSeq" id="WP_343765593.1">
    <property type="nucleotide sequence ID" value="NZ_BAAACF010000001.1"/>
</dbReference>
<keyword evidence="1" id="KW-1133">Transmembrane helix</keyword>
<protein>
    <submittedName>
        <fullName evidence="2">Uncharacterized protein</fullName>
    </submittedName>
</protein>
<feature type="transmembrane region" description="Helical" evidence="1">
    <location>
        <begin position="214"/>
        <end position="236"/>
    </location>
</feature>
<gene>
    <name evidence="2" type="ORF">GCM10008905_02390</name>
</gene>
<dbReference type="Pfam" id="PF22564">
    <property type="entry name" value="HAAS"/>
    <property type="match status" value="1"/>
</dbReference>
<comment type="caution">
    <text evidence="2">The sequence shown here is derived from an EMBL/GenBank/DDBJ whole genome shotgun (WGS) entry which is preliminary data.</text>
</comment>
<feature type="transmembrane region" description="Helical" evidence="1">
    <location>
        <begin position="171"/>
        <end position="194"/>
    </location>
</feature>
<proteinExistence type="predicted"/>
<evidence type="ECO:0000256" key="1">
    <source>
        <dbReference type="SAM" id="Phobius"/>
    </source>
</evidence>
<feature type="transmembrane region" description="Helical" evidence="1">
    <location>
        <begin position="84"/>
        <end position="106"/>
    </location>
</feature>
<feature type="transmembrane region" description="Helical" evidence="1">
    <location>
        <begin position="248"/>
        <end position="270"/>
    </location>
</feature>
<keyword evidence="1" id="KW-0812">Transmembrane</keyword>
<dbReference type="EMBL" id="BAAACF010000001">
    <property type="protein sequence ID" value="GAA0717119.1"/>
    <property type="molecule type" value="Genomic_DNA"/>
</dbReference>
<keyword evidence="3" id="KW-1185">Reference proteome</keyword>
<feature type="transmembrane region" description="Helical" evidence="1">
    <location>
        <begin position="118"/>
        <end position="141"/>
    </location>
</feature>
<sequence length="332" mass="37533">MDIINRYVYAVTRNLPEKQREDIEKELKTLIDDMIEELEESEPYESKVKKVLLELGDPEVLADNYRGSKRYLIGPKNYDKYITILKIVLGAVFIGISIGVIVGSIVDNTQNIVSIFSNYLGALFSALLQGFAWTTVGFAIAERNNANDAGIRLQKDKWTLSELPIIPEKKAIISPIESVVAILFSTIFMAIFYFSPELFAAYIQNSKGISIIPVFNLEIVMGYKIFFVIIFILSILKEVLKLISRRWTLKLAASFTFLSVISTILMLIVFTNPGVWNPDFAGEIIKYTNLSVDFSNLWSRLTSSFIIIMIIACILEVSTALYKGVKYNVTKQ</sequence>
<dbReference type="Proteomes" id="UP001500339">
    <property type="component" value="Unassembled WGS sequence"/>
</dbReference>
<feature type="transmembrane region" description="Helical" evidence="1">
    <location>
        <begin position="301"/>
        <end position="322"/>
    </location>
</feature>
<reference evidence="2 3" key="1">
    <citation type="journal article" date="2019" name="Int. J. Syst. Evol. Microbiol.">
        <title>The Global Catalogue of Microorganisms (GCM) 10K type strain sequencing project: providing services to taxonomists for standard genome sequencing and annotation.</title>
        <authorList>
            <consortium name="The Broad Institute Genomics Platform"/>
            <consortium name="The Broad Institute Genome Sequencing Center for Infectious Disease"/>
            <person name="Wu L."/>
            <person name="Ma J."/>
        </authorList>
    </citation>
    <scope>NUCLEOTIDE SEQUENCE [LARGE SCALE GENOMIC DNA]</scope>
    <source>
        <strain evidence="2 3">JCM 1405</strain>
    </source>
</reference>